<evidence type="ECO:0000256" key="2">
    <source>
        <dbReference type="ARBA" id="ARBA00005988"/>
    </source>
</evidence>
<organism evidence="10 11">
    <name type="scientific">Aureibaculum algae</name>
    <dbReference type="NCBI Taxonomy" id="2584122"/>
    <lineage>
        <taxon>Bacteria</taxon>
        <taxon>Pseudomonadati</taxon>
        <taxon>Bacteroidota</taxon>
        <taxon>Flavobacteriia</taxon>
        <taxon>Flavobacteriales</taxon>
        <taxon>Flavobacteriaceae</taxon>
        <taxon>Aureibaculum</taxon>
    </lineage>
</organism>
<keyword evidence="11" id="KW-1185">Reference proteome</keyword>
<evidence type="ECO:0000256" key="1">
    <source>
        <dbReference type="ARBA" id="ARBA00001947"/>
    </source>
</evidence>
<dbReference type="SMART" id="SM00631">
    <property type="entry name" value="Zn_pept"/>
    <property type="match status" value="1"/>
</dbReference>
<feature type="signal peptide" evidence="8">
    <location>
        <begin position="1"/>
        <end position="19"/>
    </location>
</feature>
<proteinExistence type="inferred from homology"/>
<keyword evidence="4" id="KW-0378">Hydrolase</keyword>
<dbReference type="Pfam" id="PF00246">
    <property type="entry name" value="Peptidase_M14"/>
    <property type="match status" value="1"/>
</dbReference>
<dbReference type="EMBL" id="CP040749">
    <property type="protein sequence ID" value="QCX38122.1"/>
    <property type="molecule type" value="Genomic_DNA"/>
</dbReference>
<dbReference type="CDD" id="cd01653">
    <property type="entry name" value="GATase1"/>
    <property type="match status" value="1"/>
</dbReference>
<evidence type="ECO:0000256" key="3">
    <source>
        <dbReference type="ARBA" id="ARBA00022670"/>
    </source>
</evidence>
<dbReference type="GO" id="GO:0008270">
    <property type="term" value="F:zinc ion binding"/>
    <property type="evidence" value="ECO:0007669"/>
    <property type="project" value="InterPro"/>
</dbReference>
<dbReference type="SUPFAM" id="SSF53187">
    <property type="entry name" value="Zn-dependent exopeptidases"/>
    <property type="match status" value="1"/>
</dbReference>
<accession>A0A5B7TTX9</accession>
<dbReference type="SUPFAM" id="SSF52317">
    <property type="entry name" value="Class I glutamine amidotransferase-like"/>
    <property type="match status" value="1"/>
</dbReference>
<evidence type="ECO:0000256" key="6">
    <source>
        <dbReference type="ARBA" id="ARBA00023049"/>
    </source>
</evidence>
<sequence length="844" mass="95884">MKKKILLSLIVLICHFSFSQSKSPNEFLGYELGDRFTRHHQVVDYFNHIANENENVKLIKYGETYENRSLQLAFITAPKNFSKLESIRTNHLKSIGLLEGEATKDIAIVWLSYNVHGNESVSTEAAMKTLYALVDPKNTETKKWLENTIVIIDPCINPDGRERYVNWYNQYQNKPYNTNPDSKEHHEPWPGGRANHYLFDLNRDWAWSSQVETQSRLKQYNKWMPHVHVDFHEQSVNNPYYFAPAAEPYHEVITNFQREFQVAIGTNHAKYFDKNGWLYFTKEVFDLLYPSYGDTYPLYNGAIGMTYEQGGSGRAGLGITTADEDVLTLKDRIAHHYTTGISTIEMTSLNADKLQEEFITYFKNARNNPKGKYKSYVVSGKNDKDKINSLKELLDRHQIKYGWSTTSNSVKAYDYQSNKTRSVKISSRDIVINTNQPKSNFINALFEPQTKIVDSLTYDITAWALPYSRGLETYALSSPLASESVSEDVKGARPVGVENPYAYLAKWNSTTDVSFLSFLLQHKVKVRFSQLAFSVEGKKYDAGTLIITRRGNEKLGEKFDEIVSEATQKFDRVVTGVATGLVSEGKDFGSSSVSYLKAPKIAVLSGDGVSSLGFGEVWHFFEQQIKYPITVLDTDYFGRINLDKYDVLVLPSGSYGSVLNKEKLSELKKWVQSGGRIVAIDRALNTFADSDDFGLATFKDEDDKKENEKADKEWKEKLILEDYDNLERQSLSNIITGSIFKASMDNTHPLGFGYQKSYHTLRLNSNHYTYLKDGGNVSVIKSKNDLVSGFAGVNALKNIDESLVFGVEDKGRGAVIYLADNPLFRSFWENGKLVFCNAIFMVGQ</sequence>
<dbReference type="InterPro" id="IPR029062">
    <property type="entry name" value="Class_I_gatase-like"/>
</dbReference>
<keyword evidence="10" id="KW-0121">Carboxypeptidase</keyword>
<name>A0A5B7TTX9_9FLAO</name>
<dbReference type="PANTHER" id="PTHR11705">
    <property type="entry name" value="PROTEASE FAMILY M14 CARBOXYPEPTIDASE A,B"/>
    <property type="match status" value="1"/>
</dbReference>
<feature type="chain" id="PRO_5023074670" evidence="8">
    <location>
        <begin position="20"/>
        <end position="844"/>
    </location>
</feature>
<dbReference type="InterPro" id="IPR000834">
    <property type="entry name" value="Peptidase_M14"/>
</dbReference>
<keyword evidence="8" id="KW-0732">Signal</keyword>
<dbReference type="CDD" id="cd06238">
    <property type="entry name" value="M14-like"/>
    <property type="match status" value="1"/>
</dbReference>
<dbReference type="GO" id="GO:0005615">
    <property type="term" value="C:extracellular space"/>
    <property type="evidence" value="ECO:0007669"/>
    <property type="project" value="TreeGrafter"/>
</dbReference>
<dbReference type="PROSITE" id="PS52035">
    <property type="entry name" value="PEPTIDASE_M14"/>
    <property type="match status" value="1"/>
</dbReference>
<dbReference type="Gene3D" id="3.40.630.10">
    <property type="entry name" value="Zn peptidases"/>
    <property type="match status" value="1"/>
</dbReference>
<evidence type="ECO:0000256" key="5">
    <source>
        <dbReference type="ARBA" id="ARBA00022833"/>
    </source>
</evidence>
<evidence type="ECO:0000256" key="7">
    <source>
        <dbReference type="PROSITE-ProRule" id="PRU01379"/>
    </source>
</evidence>
<evidence type="ECO:0000259" key="9">
    <source>
        <dbReference type="PROSITE" id="PS52035"/>
    </source>
</evidence>
<keyword evidence="5" id="KW-0862">Zinc</keyword>
<dbReference type="AlphaFoldDB" id="A0A5B7TTX9"/>
<dbReference type="RefSeq" id="WP_138949027.1">
    <property type="nucleotide sequence ID" value="NZ_CP040749.1"/>
</dbReference>
<gene>
    <name evidence="10" type="ORF">FF125_06660</name>
</gene>
<dbReference type="KEGG" id="fbe:FF125_06660"/>
<protein>
    <submittedName>
        <fullName evidence="10">Zinc carboxypeptidase</fullName>
    </submittedName>
</protein>
<dbReference type="GO" id="GO:0006508">
    <property type="term" value="P:proteolysis"/>
    <property type="evidence" value="ECO:0007669"/>
    <property type="project" value="UniProtKB-KW"/>
</dbReference>
<reference evidence="10 11" key="1">
    <citation type="submission" date="2019-05" db="EMBL/GenBank/DDBJ databases">
        <title>Algicella ahnfeltiae gen. nov., sp. nov., a novel marine bacterium of the family Flavobacteriaceae isolated from a red alga.</title>
        <authorList>
            <person name="Nedashkovskaya O.I."/>
            <person name="Kukhlevskiy A.D."/>
            <person name="Kim S.-G."/>
            <person name="Zhukova N.V."/>
            <person name="Mikhailov V.V."/>
        </authorList>
    </citation>
    <scope>NUCLEOTIDE SEQUENCE [LARGE SCALE GENOMIC DNA]</scope>
    <source>
        <strain evidence="10 11">10Alg115</strain>
    </source>
</reference>
<dbReference type="Gene3D" id="3.40.50.880">
    <property type="match status" value="1"/>
</dbReference>
<keyword evidence="3" id="KW-0645">Protease</keyword>
<dbReference type="Proteomes" id="UP000306229">
    <property type="component" value="Chromosome"/>
</dbReference>
<dbReference type="PANTHER" id="PTHR11705:SF143">
    <property type="entry name" value="SLL0236 PROTEIN"/>
    <property type="match status" value="1"/>
</dbReference>
<evidence type="ECO:0000313" key="11">
    <source>
        <dbReference type="Proteomes" id="UP000306229"/>
    </source>
</evidence>
<feature type="domain" description="Peptidase M14" evidence="9">
    <location>
        <begin position="35"/>
        <end position="347"/>
    </location>
</feature>
<keyword evidence="6" id="KW-0482">Metalloprotease</keyword>
<evidence type="ECO:0000256" key="4">
    <source>
        <dbReference type="ARBA" id="ARBA00022801"/>
    </source>
</evidence>
<comment type="caution">
    <text evidence="7">Lacks conserved residue(s) required for the propagation of feature annotation.</text>
</comment>
<comment type="similarity">
    <text evidence="2 7">Belongs to the peptidase M14 family.</text>
</comment>
<dbReference type="OrthoDB" id="9758209at2"/>
<evidence type="ECO:0000256" key="8">
    <source>
        <dbReference type="SAM" id="SignalP"/>
    </source>
</evidence>
<evidence type="ECO:0000313" key="10">
    <source>
        <dbReference type="EMBL" id="QCX38122.1"/>
    </source>
</evidence>
<dbReference type="GO" id="GO:0004181">
    <property type="term" value="F:metallocarboxypeptidase activity"/>
    <property type="evidence" value="ECO:0007669"/>
    <property type="project" value="InterPro"/>
</dbReference>
<comment type="cofactor">
    <cofactor evidence="1">
        <name>Zn(2+)</name>
        <dbReference type="ChEBI" id="CHEBI:29105"/>
    </cofactor>
</comment>